<dbReference type="PANTHER" id="PTHR23542">
    <property type="match status" value="1"/>
</dbReference>
<dbReference type="InterPro" id="IPR036259">
    <property type="entry name" value="MFS_trans_sf"/>
</dbReference>
<proteinExistence type="predicted"/>
<dbReference type="PANTHER" id="PTHR23542:SF1">
    <property type="entry name" value="MAJOR FACILITATOR SUPERFAMILY (MFS) PROFILE DOMAIN-CONTAINING PROTEIN"/>
    <property type="match status" value="1"/>
</dbReference>
<feature type="transmembrane region" description="Helical" evidence="2">
    <location>
        <begin position="358"/>
        <end position="379"/>
    </location>
</feature>
<keyword evidence="2" id="KW-1133">Transmembrane helix</keyword>
<feature type="compositionally biased region" description="Pro residues" evidence="1">
    <location>
        <begin position="214"/>
        <end position="226"/>
    </location>
</feature>
<dbReference type="RefSeq" id="WP_344289156.1">
    <property type="nucleotide sequence ID" value="NZ_BAAAPF010000031.1"/>
</dbReference>
<feature type="region of interest" description="Disordered" evidence="1">
    <location>
        <begin position="198"/>
        <end position="231"/>
    </location>
</feature>
<feature type="transmembrane region" description="Helical" evidence="2">
    <location>
        <begin position="298"/>
        <end position="318"/>
    </location>
</feature>
<feature type="transmembrane region" description="Helical" evidence="2">
    <location>
        <begin position="164"/>
        <end position="194"/>
    </location>
</feature>
<reference evidence="3 4" key="1">
    <citation type="journal article" date="2019" name="Int. J. Syst. Evol. Microbiol.">
        <title>The Global Catalogue of Microorganisms (GCM) 10K type strain sequencing project: providing services to taxonomists for standard genome sequencing and annotation.</title>
        <authorList>
            <consortium name="The Broad Institute Genomics Platform"/>
            <consortium name="The Broad Institute Genome Sequencing Center for Infectious Disease"/>
            <person name="Wu L."/>
            <person name="Ma J."/>
        </authorList>
    </citation>
    <scope>NUCLEOTIDE SEQUENCE [LARGE SCALE GENOMIC DNA]</scope>
    <source>
        <strain evidence="3 4">JCM 15481</strain>
    </source>
</reference>
<dbReference type="Pfam" id="PF07690">
    <property type="entry name" value="MFS_1"/>
    <property type="match status" value="1"/>
</dbReference>
<evidence type="ECO:0000313" key="3">
    <source>
        <dbReference type="EMBL" id="GAA2116258.1"/>
    </source>
</evidence>
<keyword evidence="4" id="KW-1185">Reference proteome</keyword>
<gene>
    <name evidence="3" type="ORF">GCM10009802_16630</name>
</gene>
<dbReference type="EMBL" id="BAAAPF010000031">
    <property type="protein sequence ID" value="GAA2116258.1"/>
    <property type="molecule type" value="Genomic_DNA"/>
</dbReference>
<feature type="transmembrane region" description="Helical" evidence="2">
    <location>
        <begin position="385"/>
        <end position="406"/>
    </location>
</feature>
<dbReference type="Proteomes" id="UP001500443">
    <property type="component" value="Unassembled WGS sequence"/>
</dbReference>
<feature type="transmembrane region" description="Helical" evidence="2">
    <location>
        <begin position="89"/>
        <end position="114"/>
    </location>
</feature>
<feature type="transmembrane region" description="Helical" evidence="2">
    <location>
        <begin position="324"/>
        <end position="346"/>
    </location>
</feature>
<keyword evidence="2" id="KW-0472">Membrane</keyword>
<organism evidence="3 4">
    <name type="scientific">Streptomyces synnematoformans</name>
    <dbReference type="NCBI Taxonomy" id="415721"/>
    <lineage>
        <taxon>Bacteria</taxon>
        <taxon>Bacillati</taxon>
        <taxon>Actinomycetota</taxon>
        <taxon>Actinomycetes</taxon>
        <taxon>Kitasatosporales</taxon>
        <taxon>Streptomycetaceae</taxon>
        <taxon>Streptomyces</taxon>
    </lineage>
</organism>
<feature type="transmembrane region" description="Helical" evidence="2">
    <location>
        <begin position="50"/>
        <end position="68"/>
    </location>
</feature>
<keyword evidence="2" id="KW-0812">Transmembrane</keyword>
<feature type="compositionally biased region" description="Low complexity" evidence="1">
    <location>
        <begin position="202"/>
        <end position="213"/>
    </location>
</feature>
<protein>
    <submittedName>
        <fullName evidence="3">MFS transporter</fullName>
    </submittedName>
</protein>
<accession>A0ABN2XRY2</accession>
<name>A0ABN2XRY2_9ACTN</name>
<evidence type="ECO:0000313" key="4">
    <source>
        <dbReference type="Proteomes" id="UP001500443"/>
    </source>
</evidence>
<feature type="transmembrane region" description="Helical" evidence="2">
    <location>
        <begin position="239"/>
        <end position="260"/>
    </location>
</feature>
<evidence type="ECO:0000256" key="1">
    <source>
        <dbReference type="SAM" id="MobiDB-lite"/>
    </source>
</evidence>
<dbReference type="InterPro" id="IPR011701">
    <property type="entry name" value="MFS"/>
</dbReference>
<feature type="transmembrane region" description="Helical" evidence="2">
    <location>
        <begin position="272"/>
        <end position="291"/>
    </location>
</feature>
<sequence>MSAPVPAPSYAAVLRIPHASRTFAAALLGRLSYGMVPLAMLLSVREATGSYAAAGLAVACFGATSVLLSPVRAGFVDRHGPRRALPPMAGVYALLLAALAVVTAGDGMGAAAAAGPAAAAGAFTPPLGPVMRVLWSDLVPARLLARAYSLDSVAEELLLVAGPLLVGAVVTVAAPAAGLAAGTGLILTGTLALVSSPAARSRTPAGRPARGTPAPEPAPGPPPGPRPALLRGNPAMRQAVVGAAGVGACLGALQLLVVAFADEHGADGLVPWILAAMSAGSAVGGLVYGAVAWRSSVAGRLPVLAAALGLLLAATGLSPHPYALVAWAALFGLFVAPGITTAYLVADASAAPDSRTRAGAWVNTALNAGTSAATAATGLLIGRVPLPLCFALAALPPLLAAAALALTDSRPLGPSRVSAPSS</sequence>
<dbReference type="Gene3D" id="1.20.1250.20">
    <property type="entry name" value="MFS general substrate transporter like domains"/>
    <property type="match status" value="2"/>
</dbReference>
<comment type="caution">
    <text evidence="3">The sequence shown here is derived from an EMBL/GenBank/DDBJ whole genome shotgun (WGS) entry which is preliminary data.</text>
</comment>
<evidence type="ECO:0000256" key="2">
    <source>
        <dbReference type="SAM" id="Phobius"/>
    </source>
</evidence>
<dbReference type="SUPFAM" id="SSF103473">
    <property type="entry name" value="MFS general substrate transporter"/>
    <property type="match status" value="1"/>
</dbReference>